<dbReference type="EMBL" id="HACA01020804">
    <property type="protein sequence ID" value="CDW38165.1"/>
    <property type="molecule type" value="Transcribed_RNA"/>
</dbReference>
<organism evidence="1">
    <name type="scientific">Lepeophtheirus salmonis</name>
    <name type="common">Salmon louse</name>
    <name type="synonym">Caligus salmonis</name>
    <dbReference type="NCBI Taxonomy" id="72036"/>
    <lineage>
        <taxon>Eukaryota</taxon>
        <taxon>Metazoa</taxon>
        <taxon>Ecdysozoa</taxon>
        <taxon>Arthropoda</taxon>
        <taxon>Crustacea</taxon>
        <taxon>Multicrustacea</taxon>
        <taxon>Hexanauplia</taxon>
        <taxon>Copepoda</taxon>
        <taxon>Siphonostomatoida</taxon>
        <taxon>Caligidae</taxon>
        <taxon>Lepeophtheirus</taxon>
    </lineage>
</organism>
<accession>A0A0K2UIN3</accession>
<reference evidence="1" key="1">
    <citation type="submission" date="2014-05" db="EMBL/GenBank/DDBJ databases">
        <authorList>
            <person name="Chronopoulou M."/>
        </authorList>
    </citation>
    <scope>NUCLEOTIDE SEQUENCE</scope>
    <source>
        <tissue evidence="1">Whole organism</tissue>
    </source>
</reference>
<name>A0A0K2UIN3_LEPSM</name>
<dbReference type="AlphaFoldDB" id="A0A0K2UIN3"/>
<dbReference type="EMBL" id="HACA01020803">
    <property type="protein sequence ID" value="CDW38164.1"/>
    <property type="molecule type" value="Transcribed_RNA"/>
</dbReference>
<proteinExistence type="predicted"/>
<sequence length="30" mass="3496">MWQLLSSFPLLLIPSLFKIVSNYLILNCKT</sequence>
<protein>
    <submittedName>
        <fullName evidence="1">Uncharacterized protein</fullName>
    </submittedName>
</protein>
<evidence type="ECO:0000313" key="1">
    <source>
        <dbReference type="EMBL" id="CDW38164.1"/>
    </source>
</evidence>